<keyword evidence="3" id="KW-1185">Reference proteome</keyword>
<proteinExistence type="inferred from homology"/>
<dbReference type="EMBL" id="CP015243">
    <property type="protein sequence ID" value="ANF57938.1"/>
    <property type="molecule type" value="Genomic_DNA"/>
</dbReference>
<dbReference type="InterPro" id="IPR003374">
    <property type="entry name" value="ApbE-like_sf"/>
</dbReference>
<dbReference type="SUPFAM" id="SSF143631">
    <property type="entry name" value="ApbE-like"/>
    <property type="match status" value="1"/>
</dbReference>
<dbReference type="KEGG" id="haa:A5892_11080"/>
<dbReference type="AlphaFoldDB" id="A0A172YF94"/>
<organism evidence="2 3">
    <name type="scientific">Halotalea alkalilenta</name>
    <dbReference type="NCBI Taxonomy" id="376489"/>
    <lineage>
        <taxon>Bacteria</taxon>
        <taxon>Pseudomonadati</taxon>
        <taxon>Pseudomonadota</taxon>
        <taxon>Gammaproteobacteria</taxon>
        <taxon>Oceanospirillales</taxon>
        <taxon>Halomonadaceae</taxon>
        <taxon>Halotalea</taxon>
    </lineage>
</organism>
<evidence type="ECO:0000313" key="3">
    <source>
        <dbReference type="Proteomes" id="UP000077875"/>
    </source>
</evidence>
<comment type="similarity">
    <text evidence="1">Belongs to the ApbE family.</text>
</comment>
<protein>
    <submittedName>
        <fullName evidence="2">Uncharacterized protein</fullName>
    </submittedName>
</protein>
<dbReference type="InterPro" id="IPR024932">
    <property type="entry name" value="ApbE"/>
</dbReference>
<dbReference type="STRING" id="376489.A5892_11080"/>
<gene>
    <name evidence="2" type="ORF">A5892_11080</name>
</gene>
<dbReference type="Proteomes" id="UP000077875">
    <property type="component" value="Chromosome"/>
</dbReference>
<name>A0A172YF94_9GAMM</name>
<evidence type="ECO:0000256" key="1">
    <source>
        <dbReference type="ARBA" id="ARBA00008282"/>
    </source>
</evidence>
<dbReference type="Pfam" id="PF02424">
    <property type="entry name" value="ApbE"/>
    <property type="match status" value="1"/>
</dbReference>
<reference evidence="2 3" key="1">
    <citation type="submission" date="2016-04" db="EMBL/GenBank/DDBJ databases">
        <title>Complete Genome Sequence of Halotalea alkalilenta IHB B 13600.</title>
        <authorList>
            <person name="Swarnkar M.K."/>
            <person name="Sharma A."/>
            <person name="Kaushal K."/>
            <person name="Soni R."/>
            <person name="Rana S."/>
            <person name="Singh A.K."/>
            <person name="Gulati A."/>
        </authorList>
    </citation>
    <scope>NUCLEOTIDE SEQUENCE [LARGE SCALE GENOMIC DNA]</scope>
    <source>
        <strain evidence="2 3">IHB B 13600</strain>
    </source>
</reference>
<sequence length="304" mass="32266">MRAARALILLAMVTLLGVIALLVAMLWPASNSEPGLRFSGVSDGGGYRLVIPGTYTPDQAERLKRLIGARLEEVDERFSLKRADSEVGRLARAPLGEAVPISAGLASVIGALYAARELSGGAYAALSPTPLSAWWQPQSPALEWIDRFVWHPPGPSALLSFDDRALPFAPARLAVDRLIGGIGADALADALDSAGVERYRIEVQGTVRVRGGPWPFALDGAGLLSLDHAAVAWAQGADGTQWLVIAHQAQAARLTADILAAVDAQSAFALAQRHGWAVRSVNGAGRVWISSAFDRVEVEQPTMR</sequence>
<evidence type="ECO:0000313" key="2">
    <source>
        <dbReference type="EMBL" id="ANF57938.1"/>
    </source>
</evidence>
<accession>A0A172YF94</accession>
<dbReference type="Gene3D" id="3.10.520.10">
    <property type="entry name" value="ApbE-like domains"/>
    <property type="match status" value="1"/>
</dbReference>
<dbReference type="RefSeq" id="WP_064122855.1">
    <property type="nucleotide sequence ID" value="NZ_CP015243.1"/>
</dbReference>